<feature type="domain" description="Enoyl reductase (ER)" evidence="1">
    <location>
        <begin position="16"/>
        <end position="328"/>
    </location>
</feature>
<organism evidence="2 3">
    <name type="scientific">Deinococcus ruber</name>
    <dbReference type="NCBI Taxonomy" id="1848197"/>
    <lineage>
        <taxon>Bacteria</taxon>
        <taxon>Thermotogati</taxon>
        <taxon>Deinococcota</taxon>
        <taxon>Deinococci</taxon>
        <taxon>Deinococcales</taxon>
        <taxon>Deinococcaceae</taxon>
        <taxon>Deinococcus</taxon>
    </lineage>
</organism>
<dbReference type="SMART" id="SM00829">
    <property type="entry name" value="PKS_ER"/>
    <property type="match status" value="1"/>
</dbReference>
<dbReference type="AlphaFoldDB" id="A0A918FI16"/>
<dbReference type="PANTHER" id="PTHR43677:SF4">
    <property type="entry name" value="QUINONE OXIDOREDUCTASE-LIKE PROTEIN 2"/>
    <property type="match status" value="1"/>
</dbReference>
<dbReference type="EMBL" id="BMQL01000090">
    <property type="protein sequence ID" value="GGR38935.1"/>
    <property type="molecule type" value="Genomic_DNA"/>
</dbReference>
<name>A0A918FI16_9DEIO</name>
<dbReference type="GO" id="GO:0008270">
    <property type="term" value="F:zinc ion binding"/>
    <property type="evidence" value="ECO:0007669"/>
    <property type="project" value="InterPro"/>
</dbReference>
<evidence type="ECO:0000313" key="3">
    <source>
        <dbReference type="Proteomes" id="UP000603865"/>
    </source>
</evidence>
<evidence type="ECO:0000313" key="2">
    <source>
        <dbReference type="EMBL" id="GGR38935.1"/>
    </source>
</evidence>
<dbReference type="InterPro" id="IPR013154">
    <property type="entry name" value="ADH-like_N"/>
</dbReference>
<dbReference type="InterPro" id="IPR013149">
    <property type="entry name" value="ADH-like_C"/>
</dbReference>
<dbReference type="GO" id="GO:0016491">
    <property type="term" value="F:oxidoreductase activity"/>
    <property type="evidence" value="ECO:0007669"/>
    <property type="project" value="InterPro"/>
</dbReference>
<dbReference type="InterPro" id="IPR020843">
    <property type="entry name" value="ER"/>
</dbReference>
<reference evidence="2" key="2">
    <citation type="submission" date="2020-09" db="EMBL/GenBank/DDBJ databases">
        <authorList>
            <person name="Sun Q."/>
            <person name="Ohkuma M."/>
        </authorList>
    </citation>
    <scope>NUCLEOTIDE SEQUENCE</scope>
    <source>
        <strain evidence="2">JCM 31311</strain>
    </source>
</reference>
<dbReference type="Gene3D" id="3.90.180.10">
    <property type="entry name" value="Medium-chain alcohol dehydrogenases, catalytic domain"/>
    <property type="match status" value="1"/>
</dbReference>
<dbReference type="SUPFAM" id="SSF50129">
    <property type="entry name" value="GroES-like"/>
    <property type="match status" value="1"/>
</dbReference>
<keyword evidence="3" id="KW-1185">Reference proteome</keyword>
<gene>
    <name evidence="2" type="ORF">GCM10008957_54870</name>
</gene>
<dbReference type="InterPro" id="IPR002364">
    <property type="entry name" value="Quin_OxRdtase/zeta-crystal_CS"/>
</dbReference>
<evidence type="ECO:0000259" key="1">
    <source>
        <dbReference type="SMART" id="SM00829"/>
    </source>
</evidence>
<dbReference type="InterPro" id="IPR011032">
    <property type="entry name" value="GroES-like_sf"/>
</dbReference>
<proteinExistence type="predicted"/>
<dbReference type="CDD" id="cd08241">
    <property type="entry name" value="QOR1"/>
    <property type="match status" value="1"/>
</dbReference>
<dbReference type="Pfam" id="PF00107">
    <property type="entry name" value="ADH_zinc_N"/>
    <property type="match status" value="1"/>
</dbReference>
<dbReference type="InterPro" id="IPR051397">
    <property type="entry name" value="Zn-ADH-like_protein"/>
</dbReference>
<dbReference type="Proteomes" id="UP000603865">
    <property type="component" value="Unassembled WGS sequence"/>
</dbReference>
<dbReference type="Pfam" id="PF08240">
    <property type="entry name" value="ADH_N"/>
    <property type="match status" value="1"/>
</dbReference>
<dbReference type="InterPro" id="IPR036291">
    <property type="entry name" value="NAD(P)-bd_dom_sf"/>
</dbReference>
<dbReference type="PROSITE" id="PS01162">
    <property type="entry name" value="QOR_ZETA_CRYSTAL"/>
    <property type="match status" value="1"/>
</dbReference>
<dbReference type="PANTHER" id="PTHR43677">
    <property type="entry name" value="SHORT-CHAIN DEHYDROGENASE/REDUCTASE"/>
    <property type="match status" value="1"/>
</dbReference>
<reference evidence="2" key="1">
    <citation type="journal article" date="2014" name="Int. J. Syst. Evol. Microbiol.">
        <title>Complete genome sequence of Corynebacterium casei LMG S-19264T (=DSM 44701T), isolated from a smear-ripened cheese.</title>
        <authorList>
            <consortium name="US DOE Joint Genome Institute (JGI-PGF)"/>
            <person name="Walter F."/>
            <person name="Albersmeier A."/>
            <person name="Kalinowski J."/>
            <person name="Ruckert C."/>
        </authorList>
    </citation>
    <scope>NUCLEOTIDE SEQUENCE</scope>
    <source>
        <strain evidence="2">JCM 31311</strain>
    </source>
</reference>
<accession>A0A918FI16</accession>
<dbReference type="SUPFAM" id="SSF51735">
    <property type="entry name" value="NAD(P)-binding Rossmann-fold domains"/>
    <property type="match status" value="1"/>
</dbReference>
<comment type="caution">
    <text evidence="2">The sequence shown here is derived from an EMBL/GenBank/DDBJ whole genome shotgun (WGS) entry which is preliminary data.</text>
</comment>
<protein>
    <submittedName>
        <fullName evidence="2">NADPH:quinone oxidoreductase</fullName>
    </submittedName>
</protein>
<dbReference type="Gene3D" id="3.40.50.720">
    <property type="entry name" value="NAD(P)-binding Rossmann-like Domain"/>
    <property type="match status" value="1"/>
</dbReference>
<sequence length="330" mass="35282">MTEPTEMQAVVCHAWGTPDTLTVETQPLPQPGKGEVRLRVRAAGVNFPDTLIIQGKYQFKPPLPFTPGSEVAGEVEALGEGVERVQVGDRVIAFLNVGGYATHAVAQAAQLIPMPPELSFEQAAAFVLASGTSYHALVDRAQLQAGETLLVLGASGGVGLAAIQIGKALGARVIAAASRDDKLEICRQNGADETINYASEDLRERVKTLTDGKGPNVIYDPVGGDYAEPAFRSIAWGGRYLVVGFAAGDIPRLPLNLPLLKGASLVGVFWGEFARRDPRGNARNLGTMLEWMKEGRMTLHVSGRYSLEQAGQALRDMEERNVTGKVVIVP</sequence>